<protein>
    <submittedName>
        <fullName evidence="1">Uncharacterized protein</fullName>
    </submittedName>
</protein>
<dbReference type="Proteomes" id="UP000009096">
    <property type="component" value="Chromosome 6"/>
</dbReference>
<accession>W7LVQ8</accession>
<sequence>MTSLRAQRRHRQWSSSVVVRGMAWAIAEDLQGSFYITFLFIGKVFQSSAEQQSKAEQGRAIQHRELDIGSVVTLEPLVQWPFGWGYQTGGRARFDIRQRGSRHNKFENALQPLAVPKLKTGTIKPG</sequence>
<organism evidence="1 2">
    <name type="scientific">Gibberella moniliformis (strain M3125 / FGSC 7600)</name>
    <name type="common">Maize ear and stalk rot fungus</name>
    <name type="synonym">Fusarium verticillioides</name>
    <dbReference type="NCBI Taxonomy" id="334819"/>
    <lineage>
        <taxon>Eukaryota</taxon>
        <taxon>Fungi</taxon>
        <taxon>Dikarya</taxon>
        <taxon>Ascomycota</taxon>
        <taxon>Pezizomycotina</taxon>
        <taxon>Sordariomycetes</taxon>
        <taxon>Hypocreomycetidae</taxon>
        <taxon>Hypocreales</taxon>
        <taxon>Nectriaceae</taxon>
        <taxon>Fusarium</taxon>
        <taxon>Fusarium fujikuroi species complex</taxon>
    </lineage>
</organism>
<proteinExistence type="predicted"/>
<reference evidence="1 2" key="1">
    <citation type="journal article" date="2010" name="Nature">
        <title>Comparative genomics reveals mobile pathogenicity chromosomes in Fusarium.</title>
        <authorList>
            <person name="Ma L.J."/>
            <person name="van der Does H.C."/>
            <person name="Borkovich K.A."/>
            <person name="Coleman J.J."/>
            <person name="Daboussi M.J."/>
            <person name="Di Pietro A."/>
            <person name="Dufresne M."/>
            <person name="Freitag M."/>
            <person name="Grabherr M."/>
            <person name="Henrissat B."/>
            <person name="Houterman P.M."/>
            <person name="Kang S."/>
            <person name="Shim W.B."/>
            <person name="Woloshuk C."/>
            <person name="Xie X."/>
            <person name="Xu J.R."/>
            <person name="Antoniw J."/>
            <person name="Baker S.E."/>
            <person name="Bluhm B.H."/>
            <person name="Breakspear A."/>
            <person name="Brown D.W."/>
            <person name="Butchko R.A."/>
            <person name="Chapman S."/>
            <person name="Coulson R."/>
            <person name="Coutinho P.M."/>
            <person name="Danchin E.G."/>
            <person name="Diener A."/>
            <person name="Gale L.R."/>
            <person name="Gardiner D.M."/>
            <person name="Goff S."/>
            <person name="Hammond-Kosack K.E."/>
            <person name="Hilburn K."/>
            <person name="Hua-Van A."/>
            <person name="Jonkers W."/>
            <person name="Kazan K."/>
            <person name="Kodira C.D."/>
            <person name="Koehrsen M."/>
            <person name="Kumar L."/>
            <person name="Lee Y.H."/>
            <person name="Li L."/>
            <person name="Manners J.M."/>
            <person name="Miranda-Saavedra D."/>
            <person name="Mukherjee M."/>
            <person name="Park G."/>
            <person name="Park J."/>
            <person name="Park S.Y."/>
            <person name="Proctor R.H."/>
            <person name="Regev A."/>
            <person name="Ruiz-Roldan M.C."/>
            <person name="Sain D."/>
            <person name="Sakthikumar S."/>
            <person name="Sykes S."/>
            <person name="Schwartz D.C."/>
            <person name="Turgeon B.G."/>
            <person name="Wapinski I."/>
            <person name="Yoder O."/>
            <person name="Young S."/>
            <person name="Zeng Q."/>
            <person name="Zhou S."/>
            <person name="Galagan J."/>
            <person name="Cuomo C.A."/>
            <person name="Kistler H.C."/>
            <person name="Rep M."/>
        </authorList>
    </citation>
    <scope>NUCLEOTIDE SEQUENCE [LARGE SCALE GENOMIC DNA]</scope>
    <source>
        <strain evidence="2">M3125 / FGSC 7600</strain>
    </source>
</reference>
<dbReference type="EMBL" id="CM000583">
    <property type="protein sequence ID" value="EWG39494.1"/>
    <property type="molecule type" value="Genomic_DNA"/>
</dbReference>
<dbReference type="VEuPathDB" id="FungiDB:FVEG_15017"/>
<dbReference type="KEGG" id="fvr:FVEG_15017"/>
<evidence type="ECO:0000313" key="2">
    <source>
        <dbReference type="Proteomes" id="UP000009096"/>
    </source>
</evidence>
<dbReference type="RefSeq" id="XP_018745685.1">
    <property type="nucleotide sequence ID" value="XM_018904105.1"/>
</dbReference>
<dbReference type="EMBL" id="DS022243">
    <property type="protein sequence ID" value="EWG39494.1"/>
    <property type="molecule type" value="Genomic_DNA"/>
</dbReference>
<evidence type="ECO:0000313" key="1">
    <source>
        <dbReference type="EMBL" id="EWG39494.1"/>
    </source>
</evidence>
<name>W7LVQ8_GIBM7</name>
<dbReference type="GeneID" id="30071893"/>
<dbReference type="AlphaFoldDB" id="W7LVQ8"/>
<gene>
    <name evidence="1" type="ORF">FVEG_15017</name>
</gene>
<keyword evidence="2" id="KW-1185">Reference proteome</keyword>